<evidence type="ECO:0000256" key="8">
    <source>
        <dbReference type="SAM" id="MobiDB-lite"/>
    </source>
</evidence>
<keyword evidence="6" id="KW-0539">Nucleus</keyword>
<dbReference type="InterPro" id="IPR001138">
    <property type="entry name" value="Zn2Cys6_DnaBD"/>
</dbReference>
<sequence length="829" mass="92558">METLAGSAAIPQTPHVLGSLNQQSSSNPGQGQVQQQDRSEWQQSQDKTAPHGEDNERTSPAKPARSRGEGGHGGPGRKPRACQECKRQKMKCEAVPGERRCRNCQRRNLECVMKYTASNLSITDVENRYEQKIDTMRSEIQAIQSTLQALLHQNNTPSVQQMLPTPGAHPITTPGSERARSNASEIAHTRQVENTQMAMTRENSLEPEACNEEDERQKAVLVEEPMGSLYEVTRLRNIRSNRAKTARPANRSSEELDDFITREVISEHEAEELYAIFHTSLNHYLWVGLEQLHSSLDSVRRSSEILTATILTVTALHIPTSAETFDKCYKEFLSLISSSMFSRYHSIDDVRALCIAAFWLSDVSWKLSGHAIRIATELNIHQSFYKALQGDSEHFLRARLWYMLYVCDHHFSIAYGRPPMIAESVQIREHERFLQLPFANALDYRILSQVSLMQILTRIHDRFAERRLPQEDPSGALLSEGDFVDMRNFNVEIDRWRMKWHARQQHNSFIGTFPPKGIILYSYFAKLQLNSFAIRGVTLSETSSQLSATSQTVSYSNATPFQTGFREASSSSLGTGTATPTNHRLSTERKEFANTAISAAASILTFVLEEEDMRRALVGTPLYVHTMIAFASVFLLKVTTNWNSAIGLNVETKYVTGLIERMVVLLKGSVTSDRHLLYHIAAGLEKMLERSRQAQARLPRAVWTAAANKIAPSATGWQQRPVTEAGARGGATPVAISEQAQYSPSLTGPSHGNDGLVNSLDLNGFHAPWTSNYDVPSTLDGPTTGTPGTDYGGFLGNNIMIMNDSLIYEAFGSESANDVYNLLTSQFSY</sequence>
<evidence type="ECO:0000313" key="10">
    <source>
        <dbReference type="EMBL" id="KAF2108127.1"/>
    </source>
</evidence>
<dbReference type="GO" id="GO:0008270">
    <property type="term" value="F:zinc ion binding"/>
    <property type="evidence" value="ECO:0007669"/>
    <property type="project" value="InterPro"/>
</dbReference>
<dbReference type="Gene3D" id="4.10.240.10">
    <property type="entry name" value="Zn(2)-C6 fungal-type DNA-binding domain"/>
    <property type="match status" value="1"/>
</dbReference>
<keyword evidence="4" id="KW-0238">DNA-binding</keyword>
<dbReference type="CDD" id="cd00067">
    <property type="entry name" value="GAL4"/>
    <property type="match status" value="1"/>
</dbReference>
<evidence type="ECO:0000256" key="3">
    <source>
        <dbReference type="ARBA" id="ARBA00023015"/>
    </source>
</evidence>
<dbReference type="AlphaFoldDB" id="A0A6A5YP03"/>
<dbReference type="GO" id="GO:0000981">
    <property type="term" value="F:DNA-binding transcription factor activity, RNA polymerase II-specific"/>
    <property type="evidence" value="ECO:0007669"/>
    <property type="project" value="InterPro"/>
</dbReference>
<dbReference type="PROSITE" id="PS00463">
    <property type="entry name" value="ZN2_CY6_FUNGAL_1"/>
    <property type="match status" value="1"/>
</dbReference>
<evidence type="ECO:0000256" key="4">
    <source>
        <dbReference type="ARBA" id="ARBA00023125"/>
    </source>
</evidence>
<feature type="compositionally biased region" description="Basic and acidic residues" evidence="8">
    <location>
        <begin position="48"/>
        <end position="59"/>
    </location>
</feature>
<dbReference type="InterPro" id="IPR036864">
    <property type="entry name" value="Zn2-C6_fun-type_DNA-bd_sf"/>
</dbReference>
<keyword evidence="3" id="KW-0805">Transcription regulation</keyword>
<dbReference type="GO" id="GO:0006351">
    <property type="term" value="P:DNA-templated transcription"/>
    <property type="evidence" value="ECO:0007669"/>
    <property type="project" value="InterPro"/>
</dbReference>
<dbReference type="GO" id="GO:0005634">
    <property type="term" value="C:nucleus"/>
    <property type="evidence" value="ECO:0007669"/>
    <property type="project" value="UniProtKB-SubCell"/>
</dbReference>
<dbReference type="InterPro" id="IPR007219">
    <property type="entry name" value="XnlR_reg_dom"/>
</dbReference>
<organism evidence="10 11">
    <name type="scientific">Lophiotrema nucula</name>
    <dbReference type="NCBI Taxonomy" id="690887"/>
    <lineage>
        <taxon>Eukaryota</taxon>
        <taxon>Fungi</taxon>
        <taxon>Dikarya</taxon>
        <taxon>Ascomycota</taxon>
        <taxon>Pezizomycotina</taxon>
        <taxon>Dothideomycetes</taxon>
        <taxon>Pleosporomycetidae</taxon>
        <taxon>Pleosporales</taxon>
        <taxon>Lophiotremataceae</taxon>
        <taxon>Lophiotrema</taxon>
    </lineage>
</organism>
<comment type="subcellular location">
    <subcellularLocation>
        <location evidence="1">Nucleus</location>
    </subcellularLocation>
</comment>
<dbReference type="EMBL" id="ML977349">
    <property type="protein sequence ID" value="KAF2108127.1"/>
    <property type="molecule type" value="Genomic_DNA"/>
</dbReference>
<dbReference type="CDD" id="cd12148">
    <property type="entry name" value="fungal_TF_MHR"/>
    <property type="match status" value="1"/>
</dbReference>
<gene>
    <name evidence="10" type="ORF">BDV96DRAFT_653023</name>
</gene>
<feature type="compositionally biased region" description="Low complexity" evidence="8">
    <location>
        <begin position="16"/>
        <end position="46"/>
    </location>
</feature>
<evidence type="ECO:0000256" key="1">
    <source>
        <dbReference type="ARBA" id="ARBA00004123"/>
    </source>
</evidence>
<dbReference type="OrthoDB" id="4060227at2759"/>
<dbReference type="SMART" id="SM00906">
    <property type="entry name" value="Fungal_trans"/>
    <property type="match status" value="1"/>
</dbReference>
<protein>
    <recommendedName>
        <fullName evidence="9">Zn(2)-C6 fungal-type domain-containing protein</fullName>
    </recommendedName>
</protein>
<proteinExistence type="predicted"/>
<dbReference type="Pfam" id="PF00172">
    <property type="entry name" value="Zn_clus"/>
    <property type="match status" value="1"/>
</dbReference>
<dbReference type="PROSITE" id="PS50048">
    <property type="entry name" value="ZN2_CY6_FUNGAL_2"/>
    <property type="match status" value="1"/>
</dbReference>
<evidence type="ECO:0000256" key="6">
    <source>
        <dbReference type="ARBA" id="ARBA00023242"/>
    </source>
</evidence>
<dbReference type="SMART" id="SM00066">
    <property type="entry name" value="GAL4"/>
    <property type="match status" value="1"/>
</dbReference>
<evidence type="ECO:0000259" key="9">
    <source>
        <dbReference type="PROSITE" id="PS50048"/>
    </source>
</evidence>
<feature type="domain" description="Zn(2)-C6 fungal-type" evidence="9">
    <location>
        <begin position="81"/>
        <end position="113"/>
    </location>
</feature>
<evidence type="ECO:0000256" key="5">
    <source>
        <dbReference type="ARBA" id="ARBA00023163"/>
    </source>
</evidence>
<dbReference type="SUPFAM" id="SSF57701">
    <property type="entry name" value="Zn2/Cys6 DNA-binding domain"/>
    <property type="match status" value="1"/>
</dbReference>
<dbReference type="InterPro" id="IPR051089">
    <property type="entry name" value="prtT"/>
</dbReference>
<keyword evidence="2" id="KW-0479">Metal-binding</keyword>
<feature type="region of interest" description="Disordered" evidence="8">
    <location>
        <begin position="1"/>
        <end position="89"/>
    </location>
</feature>
<dbReference type="Proteomes" id="UP000799770">
    <property type="component" value="Unassembled WGS sequence"/>
</dbReference>
<dbReference type="PANTHER" id="PTHR31845:SF17">
    <property type="entry name" value="ZN(II)2CYS6 TRANSCRIPTION FACTOR (EUROFUNG)"/>
    <property type="match status" value="1"/>
</dbReference>
<dbReference type="PANTHER" id="PTHR31845">
    <property type="entry name" value="FINGER DOMAIN PROTEIN, PUTATIVE-RELATED"/>
    <property type="match status" value="1"/>
</dbReference>
<keyword evidence="7" id="KW-0175">Coiled coil</keyword>
<keyword evidence="5" id="KW-0804">Transcription</keyword>
<keyword evidence="11" id="KW-1185">Reference proteome</keyword>
<dbReference type="GO" id="GO:0000976">
    <property type="term" value="F:transcription cis-regulatory region binding"/>
    <property type="evidence" value="ECO:0007669"/>
    <property type="project" value="TreeGrafter"/>
</dbReference>
<evidence type="ECO:0000313" key="11">
    <source>
        <dbReference type="Proteomes" id="UP000799770"/>
    </source>
</evidence>
<reference evidence="10" key="1">
    <citation type="journal article" date="2020" name="Stud. Mycol.">
        <title>101 Dothideomycetes genomes: a test case for predicting lifestyles and emergence of pathogens.</title>
        <authorList>
            <person name="Haridas S."/>
            <person name="Albert R."/>
            <person name="Binder M."/>
            <person name="Bloem J."/>
            <person name="Labutti K."/>
            <person name="Salamov A."/>
            <person name="Andreopoulos B."/>
            <person name="Baker S."/>
            <person name="Barry K."/>
            <person name="Bills G."/>
            <person name="Bluhm B."/>
            <person name="Cannon C."/>
            <person name="Castanera R."/>
            <person name="Culley D."/>
            <person name="Daum C."/>
            <person name="Ezra D."/>
            <person name="Gonzalez J."/>
            <person name="Henrissat B."/>
            <person name="Kuo A."/>
            <person name="Liang C."/>
            <person name="Lipzen A."/>
            <person name="Lutzoni F."/>
            <person name="Magnuson J."/>
            <person name="Mondo S."/>
            <person name="Nolan M."/>
            <person name="Ohm R."/>
            <person name="Pangilinan J."/>
            <person name="Park H.-J."/>
            <person name="Ramirez L."/>
            <person name="Alfaro M."/>
            <person name="Sun H."/>
            <person name="Tritt A."/>
            <person name="Yoshinaga Y."/>
            <person name="Zwiers L.-H."/>
            <person name="Turgeon B."/>
            <person name="Goodwin S."/>
            <person name="Spatafora J."/>
            <person name="Crous P."/>
            <person name="Grigoriev I."/>
        </authorList>
    </citation>
    <scope>NUCLEOTIDE SEQUENCE</scope>
    <source>
        <strain evidence="10">CBS 627.86</strain>
    </source>
</reference>
<dbReference type="Pfam" id="PF04082">
    <property type="entry name" value="Fungal_trans"/>
    <property type="match status" value="1"/>
</dbReference>
<accession>A0A6A5YP03</accession>
<evidence type="ECO:0000256" key="7">
    <source>
        <dbReference type="SAM" id="Coils"/>
    </source>
</evidence>
<name>A0A6A5YP03_9PLEO</name>
<evidence type="ECO:0000256" key="2">
    <source>
        <dbReference type="ARBA" id="ARBA00022723"/>
    </source>
</evidence>
<feature type="coiled-coil region" evidence="7">
    <location>
        <begin position="126"/>
        <end position="153"/>
    </location>
</feature>